<feature type="modified residue" description="4-aspartylphosphate" evidence="6">
    <location>
        <position position="53"/>
    </location>
</feature>
<dbReference type="Gene3D" id="3.40.50.2300">
    <property type="match status" value="1"/>
</dbReference>
<dbReference type="FunFam" id="3.40.50.2300:FF:000001">
    <property type="entry name" value="DNA-binding response regulator PhoB"/>
    <property type="match status" value="1"/>
</dbReference>
<comment type="caution">
    <text evidence="9">The sequence shown here is derived from an EMBL/GenBank/DDBJ whole genome shotgun (WGS) entry which is preliminary data.</text>
</comment>
<dbReference type="InterPro" id="IPR039420">
    <property type="entry name" value="WalR-like"/>
</dbReference>
<keyword evidence="5" id="KW-0804">Transcription</keyword>
<dbReference type="GO" id="GO:0005829">
    <property type="term" value="C:cytosol"/>
    <property type="evidence" value="ECO:0007669"/>
    <property type="project" value="TreeGrafter"/>
</dbReference>
<dbReference type="SMART" id="SM00448">
    <property type="entry name" value="REC"/>
    <property type="match status" value="1"/>
</dbReference>
<name>A0A2H3KR61_9CHLR</name>
<dbReference type="InterPro" id="IPR001789">
    <property type="entry name" value="Sig_transdc_resp-reg_receiver"/>
</dbReference>
<feature type="region of interest" description="Disordered" evidence="7">
    <location>
        <begin position="378"/>
        <end position="405"/>
    </location>
</feature>
<evidence type="ECO:0000259" key="8">
    <source>
        <dbReference type="PROSITE" id="PS50110"/>
    </source>
</evidence>
<dbReference type="Pfam" id="PF00072">
    <property type="entry name" value="Response_reg"/>
    <property type="match status" value="1"/>
</dbReference>
<evidence type="ECO:0000256" key="3">
    <source>
        <dbReference type="ARBA" id="ARBA00023015"/>
    </source>
</evidence>
<dbReference type="RefSeq" id="WP_097651387.1">
    <property type="nucleotide sequence ID" value="NZ_LYXE01000062.1"/>
</dbReference>
<proteinExistence type="predicted"/>
<keyword evidence="1 6" id="KW-0597">Phosphoprotein</keyword>
<dbReference type="EMBL" id="LYXE01000062">
    <property type="protein sequence ID" value="PDW00007.1"/>
    <property type="molecule type" value="Genomic_DNA"/>
</dbReference>
<dbReference type="SUPFAM" id="SSF52172">
    <property type="entry name" value="CheY-like"/>
    <property type="match status" value="1"/>
</dbReference>
<evidence type="ECO:0000313" key="9">
    <source>
        <dbReference type="EMBL" id="PDW00007.1"/>
    </source>
</evidence>
<keyword evidence="4" id="KW-0238">DNA-binding</keyword>
<feature type="domain" description="Response regulatory" evidence="8">
    <location>
        <begin position="4"/>
        <end position="120"/>
    </location>
</feature>
<protein>
    <recommendedName>
        <fullName evidence="8">Response regulatory domain-containing protein</fullName>
    </recommendedName>
</protein>
<gene>
    <name evidence="9" type="ORF">A9Q02_11250</name>
</gene>
<keyword evidence="3" id="KW-0805">Transcription regulation</keyword>
<dbReference type="InterPro" id="IPR027417">
    <property type="entry name" value="P-loop_NTPase"/>
</dbReference>
<dbReference type="PANTHER" id="PTHR48111">
    <property type="entry name" value="REGULATOR OF RPOS"/>
    <property type="match status" value="1"/>
</dbReference>
<accession>A0A2H3KR61</accession>
<organism evidence="9 10">
    <name type="scientific">Candidatus Chloroploca asiatica</name>
    <dbReference type="NCBI Taxonomy" id="1506545"/>
    <lineage>
        <taxon>Bacteria</taxon>
        <taxon>Bacillati</taxon>
        <taxon>Chloroflexota</taxon>
        <taxon>Chloroflexia</taxon>
        <taxon>Chloroflexales</taxon>
        <taxon>Chloroflexineae</taxon>
        <taxon>Oscillochloridaceae</taxon>
        <taxon>Candidatus Chloroploca</taxon>
    </lineage>
</organism>
<dbReference type="PROSITE" id="PS50110">
    <property type="entry name" value="RESPONSE_REGULATORY"/>
    <property type="match status" value="1"/>
</dbReference>
<keyword evidence="2" id="KW-0902">Two-component regulatory system</keyword>
<keyword evidence="10" id="KW-1185">Reference proteome</keyword>
<evidence type="ECO:0000256" key="1">
    <source>
        <dbReference type="ARBA" id="ARBA00022553"/>
    </source>
</evidence>
<dbReference type="Gene3D" id="3.40.50.300">
    <property type="entry name" value="P-loop containing nucleotide triphosphate hydrolases"/>
    <property type="match status" value="1"/>
</dbReference>
<dbReference type="PANTHER" id="PTHR48111:SF1">
    <property type="entry name" value="TWO-COMPONENT RESPONSE REGULATOR ORR33"/>
    <property type="match status" value="1"/>
</dbReference>
<dbReference type="SUPFAM" id="SSF52540">
    <property type="entry name" value="P-loop containing nucleoside triphosphate hydrolases"/>
    <property type="match status" value="1"/>
</dbReference>
<evidence type="ECO:0000313" key="10">
    <source>
        <dbReference type="Proteomes" id="UP000220922"/>
    </source>
</evidence>
<reference evidence="9 10" key="1">
    <citation type="submission" date="2016-05" db="EMBL/GenBank/DDBJ databases">
        <authorList>
            <person name="Lavstsen T."/>
            <person name="Jespersen J.S."/>
        </authorList>
    </citation>
    <scope>NUCLEOTIDE SEQUENCE [LARGE SCALE GENOMIC DNA]</scope>
    <source>
        <strain evidence="9 10">B7-9</strain>
    </source>
</reference>
<sequence length="405" mass="44024">MAQRILVVDDSMMNLKTIELALVSGGFEVILAPDGREGLRLAESIRPDLIILDVEMPGMDGYEVCRRIRRSSALATLPVMMLTANTSLHEKIQGLEAGADDYMGKPFETEELLARARALLRRSVISIQPQEQSSGKVIAFFSLRGGVGVSTLAVNLSAGLAQLWNGGVALVDMVFTGGHSGLMLNLPLRYSWGDLATKNSEEIDADTLDHMMLSHACGLRVLPSAPRPEDNEPINGELVSRVLKVLRSCYNYVVLDMPHSFSEPSLAALDAADEIILLIAPEIGSVVAATCAMDVFAQLGYGPEKIKLLINVTFERGGLPRKDIEKTLGRNLDTAIPFAHDLFVSALNRGAPPVLEMPTKPLGILLEDWAFHLSTEADRHRPAATGSPAHKRVHQRQLQRQGAKA</sequence>
<dbReference type="Pfam" id="PF06564">
    <property type="entry name" value="CBP_BcsQ"/>
    <property type="match status" value="1"/>
</dbReference>
<dbReference type="GO" id="GO:0006355">
    <property type="term" value="P:regulation of DNA-templated transcription"/>
    <property type="evidence" value="ECO:0007669"/>
    <property type="project" value="TreeGrafter"/>
</dbReference>
<dbReference type="OrthoDB" id="141686at2"/>
<dbReference type="GO" id="GO:0000156">
    <property type="term" value="F:phosphorelay response regulator activity"/>
    <property type="evidence" value="ECO:0007669"/>
    <property type="project" value="TreeGrafter"/>
</dbReference>
<dbReference type="GO" id="GO:0032993">
    <property type="term" value="C:protein-DNA complex"/>
    <property type="evidence" value="ECO:0007669"/>
    <property type="project" value="TreeGrafter"/>
</dbReference>
<dbReference type="AlphaFoldDB" id="A0A2H3KR61"/>
<dbReference type="InterPro" id="IPR011006">
    <property type="entry name" value="CheY-like_superfamily"/>
</dbReference>
<evidence type="ECO:0000256" key="6">
    <source>
        <dbReference type="PROSITE-ProRule" id="PRU00169"/>
    </source>
</evidence>
<dbReference type="InterPro" id="IPR017746">
    <property type="entry name" value="Cellulose_synthase_operon_BcsQ"/>
</dbReference>
<evidence type="ECO:0000256" key="5">
    <source>
        <dbReference type="ARBA" id="ARBA00023163"/>
    </source>
</evidence>
<dbReference type="Gene3D" id="6.10.250.690">
    <property type="match status" value="1"/>
</dbReference>
<evidence type="ECO:0000256" key="2">
    <source>
        <dbReference type="ARBA" id="ARBA00023012"/>
    </source>
</evidence>
<evidence type="ECO:0000256" key="7">
    <source>
        <dbReference type="SAM" id="MobiDB-lite"/>
    </source>
</evidence>
<dbReference type="GO" id="GO:0000976">
    <property type="term" value="F:transcription cis-regulatory region binding"/>
    <property type="evidence" value="ECO:0007669"/>
    <property type="project" value="TreeGrafter"/>
</dbReference>
<evidence type="ECO:0000256" key="4">
    <source>
        <dbReference type="ARBA" id="ARBA00023125"/>
    </source>
</evidence>
<dbReference type="CDD" id="cd17574">
    <property type="entry name" value="REC_OmpR"/>
    <property type="match status" value="1"/>
</dbReference>
<dbReference type="Proteomes" id="UP000220922">
    <property type="component" value="Unassembled WGS sequence"/>
</dbReference>